<dbReference type="Pfam" id="PF19051">
    <property type="entry name" value="GFO_IDH_MocA_C2"/>
    <property type="match status" value="1"/>
</dbReference>
<dbReference type="Proteomes" id="UP001580928">
    <property type="component" value="Unassembled WGS sequence"/>
</dbReference>
<evidence type="ECO:0000313" key="3">
    <source>
        <dbReference type="EMBL" id="MFB5946063.1"/>
    </source>
</evidence>
<organism evidence="3 4">
    <name type="scientific">Albibacterium profundi</name>
    <dbReference type="NCBI Taxonomy" id="3134906"/>
    <lineage>
        <taxon>Bacteria</taxon>
        <taxon>Pseudomonadati</taxon>
        <taxon>Bacteroidota</taxon>
        <taxon>Sphingobacteriia</taxon>
        <taxon>Sphingobacteriales</taxon>
        <taxon>Sphingobacteriaceae</taxon>
        <taxon>Albibacterium</taxon>
    </lineage>
</organism>
<dbReference type="SUPFAM" id="SSF51735">
    <property type="entry name" value="NAD(P)-binding Rossmann-fold domains"/>
    <property type="match status" value="1"/>
</dbReference>
<gene>
    <name evidence="3" type="ORF">WKR92_09490</name>
</gene>
<dbReference type="EMBL" id="JBBVGT010000002">
    <property type="protein sequence ID" value="MFB5946063.1"/>
    <property type="molecule type" value="Genomic_DNA"/>
</dbReference>
<evidence type="ECO:0000259" key="1">
    <source>
        <dbReference type="Pfam" id="PF01408"/>
    </source>
</evidence>
<proteinExistence type="predicted"/>
<evidence type="ECO:0000259" key="2">
    <source>
        <dbReference type="Pfam" id="PF19051"/>
    </source>
</evidence>
<dbReference type="InterPro" id="IPR043906">
    <property type="entry name" value="Gfo/Idh/MocA_OxRdtase_bact_C"/>
</dbReference>
<sequence>MTQKTEKKSAFSSSRRGFIRNSALAAASFMIVPRHVLGGKDFLAPSDKLLIAGVGAGGKGASDIASFHKSGKAEIAFLCDVDDRRAAGTRERFPKAKYYKDWRELLDKESKNFDAVSVSTPDHNHAITTLAAMQLGKHVYVQKPLTHDLYESRMLHDAAKRYKVVTQMGNQGASNDGTRLISEWYNAGEIGDVHTVYCWTDRPVWPQGIPWPKGKADIPKELDWDLWLGTAPYTDYIDKLVPFNWRGWWEYGTGALGDMGCHLVEVPFRALELGAPKDVQCSVGSVYVDEFQRGYFPESCPPSSHVTLTYPKSKKTKGEVTLHWMDGGIQPTRPEELGPDEVFGDGGNGVLMVGTKGKIMCGTYGLNPQLLPTSRTERAKNKVKPTYERVPGGAEGHYAQWVEACIAGLGNKELSAPFEVSCPLTESLLMANLAIRGFDIREARADGKGYNYPGRYKKLIWDDSQMRITNFDAVNQFVKREYREGWKLSV</sequence>
<dbReference type="Gene3D" id="3.40.50.720">
    <property type="entry name" value="NAD(P)-binding Rossmann-like Domain"/>
    <property type="match status" value="1"/>
</dbReference>
<dbReference type="InterPro" id="IPR036291">
    <property type="entry name" value="NAD(P)-bd_dom_sf"/>
</dbReference>
<dbReference type="InterPro" id="IPR050463">
    <property type="entry name" value="Gfo/Idh/MocA_oxidrdct_glycsds"/>
</dbReference>
<dbReference type="RefSeq" id="WP_375557592.1">
    <property type="nucleotide sequence ID" value="NZ_JBBVGT010000002.1"/>
</dbReference>
<evidence type="ECO:0000313" key="4">
    <source>
        <dbReference type="Proteomes" id="UP001580928"/>
    </source>
</evidence>
<accession>A0ABV5CET2</accession>
<feature type="domain" description="Gfo/Idh/MocA-like oxidoreductase bacterial type C-terminal" evidence="2">
    <location>
        <begin position="216"/>
        <end position="265"/>
    </location>
</feature>
<reference evidence="3 4" key="1">
    <citation type="submission" date="2024-04" db="EMBL/GenBank/DDBJ databases">
        <title>Albibacterium profundi sp. nov., isolated from sediment of the Challenger Deep of Mariana Trench.</title>
        <authorList>
            <person name="Wang Y."/>
        </authorList>
    </citation>
    <scope>NUCLEOTIDE SEQUENCE [LARGE SCALE GENOMIC DNA]</scope>
    <source>
        <strain evidence="3 4">RHL897</strain>
    </source>
</reference>
<dbReference type="PANTHER" id="PTHR43818:SF10">
    <property type="entry name" value="NADH-DEPENDENT DEHYDROGENASE-RELATED"/>
    <property type="match status" value="1"/>
</dbReference>
<protein>
    <submittedName>
        <fullName evidence="3">Gfo/Idh/MocA family oxidoreductase</fullName>
    </submittedName>
</protein>
<dbReference type="Pfam" id="PF01408">
    <property type="entry name" value="GFO_IDH_MocA"/>
    <property type="match status" value="1"/>
</dbReference>
<keyword evidence="4" id="KW-1185">Reference proteome</keyword>
<dbReference type="Gene3D" id="3.30.360.10">
    <property type="entry name" value="Dihydrodipicolinate Reductase, domain 2"/>
    <property type="match status" value="1"/>
</dbReference>
<dbReference type="InterPro" id="IPR000683">
    <property type="entry name" value="Gfo/Idh/MocA-like_OxRdtase_N"/>
</dbReference>
<comment type="caution">
    <text evidence="3">The sequence shown here is derived from an EMBL/GenBank/DDBJ whole genome shotgun (WGS) entry which is preliminary data.</text>
</comment>
<dbReference type="PANTHER" id="PTHR43818">
    <property type="entry name" value="BCDNA.GH03377"/>
    <property type="match status" value="1"/>
</dbReference>
<name>A0ABV5CET2_9SPHI</name>
<feature type="domain" description="Gfo/Idh/MocA-like oxidoreductase N-terminal" evidence="1">
    <location>
        <begin position="52"/>
        <end position="169"/>
    </location>
</feature>
<dbReference type="SUPFAM" id="SSF55347">
    <property type="entry name" value="Glyceraldehyde-3-phosphate dehydrogenase-like, C-terminal domain"/>
    <property type="match status" value="1"/>
</dbReference>